<reference evidence="3" key="1">
    <citation type="submission" date="2016-10" db="EMBL/GenBank/DDBJ databases">
        <authorList>
            <person name="Varghese N."/>
            <person name="Submissions S."/>
        </authorList>
    </citation>
    <scope>NUCLEOTIDE SEQUENCE [LARGE SCALE GENOMIC DNA]</scope>
    <source>
        <strain evidence="3">CECT 8338</strain>
    </source>
</reference>
<dbReference type="OrthoDB" id="5523842at2"/>
<keyword evidence="1" id="KW-0732">Signal</keyword>
<dbReference type="RefSeq" id="WP_092385706.1">
    <property type="nucleotide sequence ID" value="NZ_LT629787.1"/>
</dbReference>
<dbReference type="EMBL" id="LT629787">
    <property type="protein sequence ID" value="SDU06476.1"/>
    <property type="molecule type" value="Genomic_DNA"/>
</dbReference>
<feature type="chain" id="PRO_5009273931" evidence="1">
    <location>
        <begin position="20"/>
        <end position="326"/>
    </location>
</feature>
<feature type="signal peptide" evidence="1">
    <location>
        <begin position="1"/>
        <end position="19"/>
    </location>
</feature>
<dbReference type="AlphaFoldDB" id="A0A1H2FGG5"/>
<gene>
    <name evidence="2" type="ORF">SAMN05216210_1544</name>
</gene>
<name>A0A1H2FGG5_9GAMM</name>
<dbReference type="Proteomes" id="UP000243924">
    <property type="component" value="Chromosome I"/>
</dbReference>
<evidence type="ECO:0000313" key="3">
    <source>
        <dbReference type="Proteomes" id="UP000243924"/>
    </source>
</evidence>
<evidence type="ECO:0000256" key="1">
    <source>
        <dbReference type="SAM" id="SignalP"/>
    </source>
</evidence>
<evidence type="ECO:0000313" key="2">
    <source>
        <dbReference type="EMBL" id="SDU06476.1"/>
    </source>
</evidence>
<keyword evidence="3" id="KW-1185">Reference proteome</keyword>
<organism evidence="2 3">
    <name type="scientific">Halopseudomonas salegens</name>
    <dbReference type="NCBI Taxonomy" id="1434072"/>
    <lineage>
        <taxon>Bacteria</taxon>
        <taxon>Pseudomonadati</taxon>
        <taxon>Pseudomonadota</taxon>
        <taxon>Gammaproteobacteria</taxon>
        <taxon>Pseudomonadales</taxon>
        <taxon>Pseudomonadaceae</taxon>
        <taxon>Halopseudomonas</taxon>
    </lineage>
</organism>
<proteinExistence type="predicted"/>
<protein>
    <submittedName>
        <fullName evidence="2">Uncharacterized protein</fullName>
    </submittedName>
</protein>
<sequence>MRIVFGLLITFAVISHSLATELKQFDFQPDATPAETTDSPSVCAFSDLTLPDDFAVFAAGAYSGRKISYQIDQSGHEGTQIDVAVNSPDKPVVLMLGAYEPTIWNIGWSERTHILAVLVSGYHRQVVAGLESGVPLLASTQNNRGPCGYFYVKPDNLAPLNPLAKRVFGQPVDMVFPAQNGTVVIGDPIDQGTTLVTSDEVTPESFRDESAPIAGQAGLQDAVNKGLLRRATESDASAWSDAVFQNSPQPDLPPIAGQGVPRPPKPPIINAYVVLKDFVYPAGLYGANSATFLIPEGVRRPEGNPGHSAVYDFNTLSCTGPLCNTR</sequence>
<accession>A0A1H2FGG5</accession>